<comment type="subcellular location">
    <subcellularLocation>
        <location evidence="1 6">Nucleus</location>
    </subcellularLocation>
</comment>
<dbReference type="GO" id="GO:0003712">
    <property type="term" value="F:transcription coregulator activity"/>
    <property type="evidence" value="ECO:0007669"/>
    <property type="project" value="InterPro"/>
</dbReference>
<dbReference type="RefSeq" id="XP_069232632.1">
    <property type="nucleotide sequence ID" value="XM_069370268.1"/>
</dbReference>
<keyword evidence="3 6" id="KW-0805">Transcription regulation</keyword>
<name>A0AB34KXC2_9PEZI</name>
<protein>
    <recommendedName>
        <fullName evidence="6">Mediator of RNA polymerase II transcription subunit 10</fullName>
    </recommendedName>
    <alternativeName>
        <fullName evidence="6">Mediator complex subunit 10</fullName>
    </alternativeName>
</protein>
<comment type="function">
    <text evidence="6">Component of the Mediator complex, a coactivator involved in the regulated transcription of nearly all RNA polymerase II-dependent genes. Mediator functions as a bridge to convey information from gene-specific regulatory proteins to the basal RNA polymerase II transcription machinery. Mediator is recruited to promoters by direct interactions with regulatory proteins and serves as a scaffold for the assembly of a functional preinitiation complex with RNA polymerase II and the general transcription factors.</text>
</comment>
<proteinExistence type="inferred from homology"/>
<sequence length="140" mass="15807">MAATAMDATPADVDKHLRAIITNLYVLLVQAHDYQGASTQTAMSAEVRQLVQNLQDLTKTSRRLPTTVPIDLIQYVEEKRNPDVYKRQIIELVMQYNQLQKGRAQAFADFRDILGREMMSAIPDMREDVRTVLRASGGDA</sequence>
<dbReference type="InterPro" id="IPR019145">
    <property type="entry name" value="Mediator_Med10"/>
</dbReference>
<dbReference type="Pfam" id="PF09748">
    <property type="entry name" value="Med10"/>
    <property type="match status" value="1"/>
</dbReference>
<dbReference type="Proteomes" id="UP000803884">
    <property type="component" value="Unassembled WGS sequence"/>
</dbReference>
<dbReference type="AlphaFoldDB" id="A0AB34KXC2"/>
<evidence type="ECO:0000313" key="8">
    <source>
        <dbReference type="Proteomes" id="UP000803884"/>
    </source>
</evidence>
<keyword evidence="5 6" id="KW-0539">Nucleus</keyword>
<dbReference type="GO" id="GO:0016592">
    <property type="term" value="C:mediator complex"/>
    <property type="evidence" value="ECO:0007669"/>
    <property type="project" value="InterPro"/>
</dbReference>
<dbReference type="GeneID" id="96003106"/>
<comment type="subunit">
    <text evidence="6">Component of the Mediator complex.</text>
</comment>
<reference evidence="7 8" key="1">
    <citation type="journal article" date="2020" name="Microbiol. Resour. Announc.">
        <title>Draft Genome Sequence of a Cladosporium Species Isolated from the Mesophotic Ascidian Didemnum maculosum.</title>
        <authorList>
            <person name="Gioti A."/>
            <person name="Siaperas R."/>
            <person name="Nikolaivits E."/>
            <person name="Le Goff G."/>
            <person name="Ouazzani J."/>
            <person name="Kotoulas G."/>
            <person name="Topakas E."/>
        </authorList>
    </citation>
    <scope>NUCLEOTIDE SEQUENCE [LARGE SCALE GENOMIC DNA]</scope>
    <source>
        <strain evidence="7 8">TM138-S3</strain>
    </source>
</reference>
<dbReference type="GO" id="GO:0006357">
    <property type="term" value="P:regulation of transcription by RNA polymerase II"/>
    <property type="evidence" value="ECO:0007669"/>
    <property type="project" value="InterPro"/>
</dbReference>
<comment type="caution">
    <text evidence="7">The sequence shown here is derived from an EMBL/GenBank/DDBJ whole genome shotgun (WGS) entry which is preliminary data.</text>
</comment>
<accession>A0AB34KXC2</accession>
<evidence type="ECO:0000256" key="3">
    <source>
        <dbReference type="ARBA" id="ARBA00023015"/>
    </source>
</evidence>
<evidence type="ECO:0000256" key="2">
    <source>
        <dbReference type="ARBA" id="ARBA00005389"/>
    </source>
</evidence>
<evidence type="ECO:0000256" key="1">
    <source>
        <dbReference type="ARBA" id="ARBA00004123"/>
    </source>
</evidence>
<evidence type="ECO:0000256" key="4">
    <source>
        <dbReference type="ARBA" id="ARBA00023163"/>
    </source>
</evidence>
<evidence type="ECO:0000256" key="5">
    <source>
        <dbReference type="ARBA" id="ARBA00023242"/>
    </source>
</evidence>
<gene>
    <name evidence="7" type="primary">med10</name>
    <name evidence="6" type="synonym">MED10</name>
    <name evidence="7" type="ORF">WHR41_01662</name>
</gene>
<keyword evidence="8" id="KW-1185">Reference proteome</keyword>
<comment type="similarity">
    <text evidence="2 6">Belongs to the Mediator complex subunit 10 family.</text>
</comment>
<keyword evidence="6" id="KW-0010">Activator</keyword>
<evidence type="ECO:0000313" key="7">
    <source>
        <dbReference type="EMBL" id="KAL1589527.1"/>
    </source>
</evidence>
<keyword evidence="4 6" id="KW-0804">Transcription</keyword>
<dbReference type="EMBL" id="JAAQHG020000004">
    <property type="protein sequence ID" value="KAL1589527.1"/>
    <property type="molecule type" value="Genomic_DNA"/>
</dbReference>
<evidence type="ECO:0000256" key="6">
    <source>
        <dbReference type="RuleBase" id="RU364146"/>
    </source>
</evidence>
<organism evidence="7 8">
    <name type="scientific">Cladosporium halotolerans</name>
    <dbReference type="NCBI Taxonomy" id="1052096"/>
    <lineage>
        <taxon>Eukaryota</taxon>
        <taxon>Fungi</taxon>
        <taxon>Dikarya</taxon>
        <taxon>Ascomycota</taxon>
        <taxon>Pezizomycotina</taxon>
        <taxon>Dothideomycetes</taxon>
        <taxon>Dothideomycetidae</taxon>
        <taxon>Cladosporiales</taxon>
        <taxon>Cladosporiaceae</taxon>
        <taxon>Cladosporium</taxon>
    </lineage>
</organism>